<dbReference type="Pfam" id="PF15712">
    <property type="entry name" value="NPAT_C"/>
    <property type="match status" value="1"/>
</dbReference>
<feature type="region of interest" description="Disordered" evidence="1">
    <location>
        <begin position="503"/>
        <end position="528"/>
    </location>
</feature>
<name>A0A8C7X389_9TELE</name>
<dbReference type="GO" id="GO:0003712">
    <property type="term" value="F:transcription coregulator activity"/>
    <property type="evidence" value="ECO:0007669"/>
    <property type="project" value="TreeGrafter"/>
</dbReference>
<feature type="compositionally biased region" description="Polar residues" evidence="1">
    <location>
        <begin position="988"/>
        <end position="1001"/>
    </location>
</feature>
<sequence length="1350" mass="143042">MLLPSDVARLVLGYLQEEGLPATSRAFIHESPNLKEYAEHTIGDGTIPACVFSIFGKGLTTILNEYVAAKAKESSQEVPLVMTSLWKKLDFTLNQIKSLQNSPAISASQRTRSRIGVANMARQRALTAGSVGGIICSSASEASSIISPVHPPHSMLGHSTPVCITGPHVRQVPNGVTQQHQVPDINRILNTPRDSPVQIIVSEHRLTSGPMSPGRRKWDTPRKRGGAPGGSSGPNKSALPVGSVSTEPQPEEVVDENFPQLVIQNARDKILGDRSLQEKLAQNINKILANEPVPQTPKASESPVEADQSIDEILGLQGEIHMSDDAIHDILEQTESDPAFQALFDLFDYNKTRFTDGETGDVDVSSSPEEIDDAGPSSTVRVLQNNDPDPVQQLQENPSDSTPVTLKIKAVPERKTRKSTASVSLKKTVIDSSGRSSRIENSSARLLVSHGEHRASSSATVDPKRKEKPSQQNNNGDEVSMEISETPLPTLSPILDSLATRVHSEENNPSSGAIINSTSVSSSEDSALPEALNVDKNQSQGSNKKNPPPCLAVNDQLVVVSPLGVQENHTQSSSLQSSVSVLGIGGEALPESAVSVMSFSTSSTATSASASLVSIPVLGAATPALTSVTPAPQSSTLSSPPSVVGNYSATNPTTPIKAPGDSSNVVSLKIIISDNKDEDTSKDTTLNRAISEISVDKIPTIYLSSPAKSPGGPGTPKANFDEAAQAVRGLQSSEAFGSPARCRAGAISTSPFSRTSHPQQRYIIQLPVDAAKPAIQESPASYFLVTPTADVQAKQVQLPSGVLGQPLTASPFGLTTPGLTESFSTGSTIILPSAVNPVVLPVSVVGQNTLGNVQLVSNQLVDGPNLIPVQSMETLKPVTAAAKQAPTSGMSDKSRASEVVQLKTANLFDAATGPSHKRILCFESSSSETPPCNSKTTETTKSMAPNPSGSKSIPSADKDKRHPVTRTKPNILGGNKPKRRIEPVRCSGGSQTGVDSLNATVHVQKPQKESSKNTSNSQKVGIQNKEFQSSTSSSVLQTEASKKSELGELSQPSDKNVASAEETSAESGQSSRSTSSDGSGSRKDREDGRKEAAGKSREGRAEKRTPSQEMPHVTANKENEMQEQKQQRATTSTSSESRDFNPPGASPQTPNPQPKAAKTPSKTSSLAKQAAEMLQDIQGQRSLSTPSKKSGTVSSTPGLYASVHSHEAPADCPRTPSHPKKGKDIEGTPKHQLTPRTPDVPTCSPASEAGSENSINMAAHTLMILSRAAIARTGTPLKDSLRQDEAGQKSPGSSKNKKRKAPSPTETPSSKRELKQSPSKKKDRERKKLMDCFPHDLDVDKFLSSLHYDE</sequence>
<dbReference type="InterPro" id="IPR006594">
    <property type="entry name" value="LisH"/>
</dbReference>
<feature type="region of interest" description="Disordered" evidence="1">
    <location>
        <begin position="922"/>
        <end position="1254"/>
    </location>
</feature>
<proteinExistence type="predicted"/>
<feature type="compositionally biased region" description="Polar residues" evidence="1">
    <location>
        <begin position="507"/>
        <end position="525"/>
    </location>
</feature>
<dbReference type="InterPro" id="IPR031442">
    <property type="entry name" value="NPAT_C"/>
</dbReference>
<evidence type="ECO:0000313" key="3">
    <source>
        <dbReference type="Ensembl" id="ENSOSIP00000007413.1"/>
    </source>
</evidence>
<accession>A0A8C7X389</accession>
<dbReference type="Ensembl" id="ENSOSIT00000007913.1">
    <property type="protein sequence ID" value="ENSOSIP00000007413.1"/>
    <property type="gene ID" value="ENSOSIG00000004919.1"/>
</dbReference>
<dbReference type="Proteomes" id="UP000694383">
    <property type="component" value="Unplaced"/>
</dbReference>
<dbReference type="InterPro" id="IPR052850">
    <property type="entry name" value="NPAT_LisH"/>
</dbReference>
<feature type="domain" description="Protein NPAT C-terminal" evidence="2">
    <location>
        <begin position="1105"/>
        <end position="1350"/>
    </location>
</feature>
<feature type="compositionally biased region" description="Basic and acidic residues" evidence="1">
    <location>
        <begin position="1309"/>
        <end position="1334"/>
    </location>
</feature>
<feature type="compositionally biased region" description="Basic and acidic residues" evidence="1">
    <location>
        <begin position="1115"/>
        <end position="1126"/>
    </location>
</feature>
<feature type="compositionally biased region" description="Polar residues" evidence="1">
    <location>
        <begin position="1012"/>
        <end position="1039"/>
    </location>
</feature>
<evidence type="ECO:0000313" key="4">
    <source>
        <dbReference type="Proteomes" id="UP000694383"/>
    </source>
</evidence>
<protein>
    <recommendedName>
        <fullName evidence="2">Protein NPAT C-terminal domain-containing protein</fullName>
    </recommendedName>
</protein>
<reference evidence="3" key="1">
    <citation type="submission" date="2025-08" db="UniProtKB">
        <authorList>
            <consortium name="Ensembl"/>
        </authorList>
    </citation>
    <scope>IDENTIFICATION</scope>
</reference>
<feature type="compositionally biased region" description="Polar residues" evidence="1">
    <location>
        <begin position="923"/>
        <end position="953"/>
    </location>
</feature>
<dbReference type="GeneTree" id="ENSGT00390000012388"/>
<feature type="compositionally biased region" description="Low complexity" evidence="1">
    <location>
        <begin position="1065"/>
        <end position="1079"/>
    </location>
</feature>
<reference evidence="3" key="2">
    <citation type="submission" date="2025-09" db="UniProtKB">
        <authorList>
            <consortium name="Ensembl"/>
        </authorList>
    </citation>
    <scope>IDENTIFICATION</scope>
</reference>
<dbReference type="PANTHER" id="PTHR15087">
    <property type="entry name" value="PROTEIN NPAT"/>
    <property type="match status" value="1"/>
</dbReference>
<dbReference type="PROSITE" id="PS50896">
    <property type="entry name" value="LISH"/>
    <property type="match status" value="1"/>
</dbReference>
<organism evidence="3 4">
    <name type="scientific">Oryzias sinensis</name>
    <name type="common">Chinese medaka</name>
    <dbReference type="NCBI Taxonomy" id="183150"/>
    <lineage>
        <taxon>Eukaryota</taxon>
        <taxon>Metazoa</taxon>
        <taxon>Chordata</taxon>
        <taxon>Craniata</taxon>
        <taxon>Vertebrata</taxon>
        <taxon>Euteleostomi</taxon>
        <taxon>Actinopterygii</taxon>
        <taxon>Neopterygii</taxon>
        <taxon>Teleostei</taxon>
        <taxon>Neoteleostei</taxon>
        <taxon>Acanthomorphata</taxon>
        <taxon>Ovalentaria</taxon>
        <taxon>Atherinomorphae</taxon>
        <taxon>Beloniformes</taxon>
        <taxon>Adrianichthyidae</taxon>
        <taxon>Oryziinae</taxon>
        <taxon>Oryzias</taxon>
    </lineage>
</organism>
<evidence type="ECO:0000256" key="1">
    <source>
        <dbReference type="SAM" id="MobiDB-lite"/>
    </source>
</evidence>
<feature type="compositionally biased region" description="Low complexity" evidence="1">
    <location>
        <begin position="432"/>
        <end position="443"/>
    </location>
</feature>
<evidence type="ECO:0000259" key="2">
    <source>
        <dbReference type="Pfam" id="PF15712"/>
    </source>
</evidence>
<dbReference type="PANTHER" id="PTHR15087:SF14">
    <property type="entry name" value="PROTEIN NPAT"/>
    <property type="match status" value="1"/>
</dbReference>
<keyword evidence="4" id="KW-1185">Reference proteome</keyword>
<feature type="region of interest" description="Disordered" evidence="1">
    <location>
        <begin position="205"/>
        <end position="254"/>
    </location>
</feature>
<feature type="region of interest" description="Disordered" evidence="1">
    <location>
        <begin position="358"/>
        <end position="480"/>
    </location>
</feature>
<dbReference type="GO" id="GO:0005634">
    <property type="term" value="C:nucleus"/>
    <property type="evidence" value="ECO:0007669"/>
    <property type="project" value="TreeGrafter"/>
</dbReference>
<feature type="region of interest" description="Disordered" evidence="1">
    <location>
        <begin position="1275"/>
        <end position="1334"/>
    </location>
</feature>
<feature type="compositionally biased region" description="Basic and acidic residues" evidence="1">
    <location>
        <begin position="1080"/>
        <end position="1106"/>
    </location>
</feature>
<feature type="compositionally biased region" description="Polar residues" evidence="1">
    <location>
        <begin position="376"/>
        <end position="404"/>
    </location>
</feature>
<feature type="compositionally biased region" description="Polar residues" evidence="1">
    <location>
        <begin position="1177"/>
        <end position="1197"/>
    </location>
</feature>